<evidence type="ECO:0000313" key="5">
    <source>
        <dbReference type="EMBL" id="OZI63661.1"/>
    </source>
</evidence>
<keyword evidence="2" id="KW-0223">Dioxygenase</keyword>
<dbReference type="Pfam" id="PF05118">
    <property type="entry name" value="Asp_Arg_Hydrox"/>
    <property type="match status" value="1"/>
</dbReference>
<evidence type="ECO:0000256" key="3">
    <source>
        <dbReference type="ARBA" id="ARBA00023002"/>
    </source>
</evidence>
<dbReference type="SUPFAM" id="SSF51197">
    <property type="entry name" value="Clavaminate synthase-like"/>
    <property type="match status" value="1"/>
</dbReference>
<dbReference type="AlphaFoldDB" id="A0A261UPV3"/>
<dbReference type="EMBL" id="NEVS01000004">
    <property type="protein sequence ID" value="OZI63661.1"/>
    <property type="molecule type" value="Genomic_DNA"/>
</dbReference>
<comment type="similarity">
    <text evidence="1">Belongs to the aspartyl/asparaginyl beta-hydroxylase family.</text>
</comment>
<sequence>MRAPGCQVRVVLAVLSSAGRNPGGFPSSIRSPDDGPARRQCPQASLRPAARLHRQGICRTRPANEISRYKPTHTVQPLDTAPTKNPPSLFSRAFFALVDIVHNAIARASLVGDHPIFDNAAFPWLPGLEAQTPAIRAELLEILRDRDRLPAFHELSPDVATITTDRQWKTFVFMAYGLRAERNIARCPATARAIAAIPGIRTAFYSILEPGKRIPMHRGPYNGVLRLHLALVVPEPRDRCWIEVDGQRYVWQEGRAVVFDDLYPHQVHNDTDGLRVVLFVDFDRPCRWPVSWLNRLILAVAPMTSEIRQSKANHDVWEKGYYGRD</sequence>
<dbReference type="Gene3D" id="2.60.120.330">
    <property type="entry name" value="B-lactam Antibiotic, Isopenicillin N Synthase, Chain"/>
    <property type="match status" value="1"/>
</dbReference>
<evidence type="ECO:0000313" key="6">
    <source>
        <dbReference type="Proteomes" id="UP000215767"/>
    </source>
</evidence>
<accession>A0A261UPV3</accession>
<protein>
    <submittedName>
        <fullName evidence="5">Aspartyl beta-hydroxylase</fullName>
    </submittedName>
</protein>
<evidence type="ECO:0000259" key="4">
    <source>
        <dbReference type="Pfam" id="PF05118"/>
    </source>
</evidence>
<dbReference type="OrthoDB" id="21665at2"/>
<keyword evidence="6" id="KW-1185">Reference proteome</keyword>
<evidence type="ECO:0000256" key="1">
    <source>
        <dbReference type="ARBA" id="ARBA00007730"/>
    </source>
</evidence>
<dbReference type="InterPro" id="IPR027443">
    <property type="entry name" value="IPNS-like_sf"/>
</dbReference>
<proteinExistence type="inferred from homology"/>
<dbReference type="PANTHER" id="PTHR46332:SF5">
    <property type="entry name" value="ASPARTATE BETA-HYDROXYLASE DOMAIN CONTAINING 2"/>
    <property type="match status" value="1"/>
</dbReference>
<dbReference type="Proteomes" id="UP000215767">
    <property type="component" value="Unassembled WGS sequence"/>
</dbReference>
<reference evidence="6" key="1">
    <citation type="submission" date="2017-05" db="EMBL/GenBank/DDBJ databases">
        <title>Complete and WGS of Bordetella genogroups.</title>
        <authorList>
            <person name="Spilker T."/>
            <person name="Lipuma J."/>
        </authorList>
    </citation>
    <scope>NUCLEOTIDE SEQUENCE [LARGE SCALE GENOMIC DNA]</scope>
    <source>
        <strain evidence="6">AU8856</strain>
    </source>
</reference>
<dbReference type="InterPro" id="IPR007803">
    <property type="entry name" value="Asp/Arg/Pro-Hydrxlase"/>
</dbReference>
<keyword evidence="3" id="KW-0560">Oxidoreductase</keyword>
<organism evidence="5 6">
    <name type="scientific">Bordetella genomosp. 11</name>
    <dbReference type="NCBI Taxonomy" id="1416808"/>
    <lineage>
        <taxon>Bacteria</taxon>
        <taxon>Pseudomonadati</taxon>
        <taxon>Pseudomonadota</taxon>
        <taxon>Betaproteobacteria</taxon>
        <taxon>Burkholderiales</taxon>
        <taxon>Alcaligenaceae</taxon>
        <taxon>Bordetella</taxon>
    </lineage>
</organism>
<name>A0A261UPV3_9BORD</name>
<evidence type="ECO:0000256" key="2">
    <source>
        <dbReference type="ARBA" id="ARBA00022964"/>
    </source>
</evidence>
<comment type="caution">
    <text evidence="5">The sequence shown here is derived from an EMBL/GenBank/DDBJ whole genome shotgun (WGS) entry which is preliminary data.</text>
</comment>
<dbReference type="GO" id="GO:0051213">
    <property type="term" value="F:dioxygenase activity"/>
    <property type="evidence" value="ECO:0007669"/>
    <property type="project" value="UniProtKB-KW"/>
</dbReference>
<feature type="domain" description="Aspartyl/asparaginy/proline hydroxylase" evidence="4">
    <location>
        <begin position="130"/>
        <end position="285"/>
    </location>
</feature>
<gene>
    <name evidence="5" type="ORF">CAL28_29030</name>
</gene>
<dbReference type="PANTHER" id="PTHR46332">
    <property type="entry name" value="ASPARTATE BETA-HYDROXYLASE DOMAIN-CONTAINING PROTEIN 2"/>
    <property type="match status" value="1"/>
</dbReference>
<dbReference type="InterPro" id="IPR051821">
    <property type="entry name" value="Asp/Asn_beta-hydroxylase"/>
</dbReference>